<sequence length="118" mass="13704">MSFFSISLLFSRSFSFLRSSSRRRSCSCGKMTRSSILPSLLSFVTGCHRSAAIVVLYRKRKEMDTMENRVKWLIRHGFLPHGEETDEKANYPRHYRQALDKLAKAQKILSCRKKGSVR</sequence>
<dbReference type="EMBL" id="CP000557">
    <property type="protein sequence ID" value="ABO67345.1"/>
    <property type="molecule type" value="Genomic_DNA"/>
</dbReference>
<name>A4IPU1_GEOTN</name>
<protein>
    <submittedName>
        <fullName evidence="1">Transposase, IS605 family</fullName>
    </submittedName>
</protein>
<accession>A4IPU1</accession>
<evidence type="ECO:0000313" key="2">
    <source>
        <dbReference type="Proteomes" id="UP000001578"/>
    </source>
</evidence>
<proteinExistence type="predicted"/>
<gene>
    <name evidence="1" type="ordered locus">GTNG_1993</name>
</gene>
<dbReference type="Proteomes" id="UP000001578">
    <property type="component" value="Chromosome"/>
</dbReference>
<reference evidence="1 2" key="1">
    <citation type="journal article" date="2007" name="Proc. Natl. Acad. Sci. U.S.A.">
        <title>Genome and proteome of long-chain alkane degrading Geobacillus thermodenitrificans NG80-2 isolated from a deep-subsurface oil reservoir.</title>
        <authorList>
            <person name="Feng L."/>
            <person name="Wang W."/>
            <person name="Cheng J."/>
            <person name="Ren Y."/>
            <person name="Zhao G."/>
            <person name="Gao C."/>
            <person name="Tang Y."/>
            <person name="Liu X."/>
            <person name="Han W."/>
            <person name="Peng X."/>
            <person name="Liu R."/>
            <person name="Wang L."/>
        </authorList>
    </citation>
    <scope>NUCLEOTIDE SEQUENCE [LARGE SCALE GENOMIC DNA]</scope>
    <source>
        <strain evidence="1 2">NG80-2</strain>
    </source>
</reference>
<evidence type="ECO:0000313" key="1">
    <source>
        <dbReference type="EMBL" id="ABO67345.1"/>
    </source>
</evidence>
<dbReference type="HOGENOM" id="CLU_2069755_0_0_9"/>
<dbReference type="KEGG" id="gtn:GTNG_1993"/>
<organism evidence="1 2">
    <name type="scientific">Geobacillus thermodenitrificans (strain NG80-2)</name>
    <dbReference type="NCBI Taxonomy" id="420246"/>
    <lineage>
        <taxon>Bacteria</taxon>
        <taxon>Bacillati</taxon>
        <taxon>Bacillota</taxon>
        <taxon>Bacilli</taxon>
        <taxon>Bacillales</taxon>
        <taxon>Anoxybacillaceae</taxon>
        <taxon>Geobacillus</taxon>
    </lineage>
</organism>
<dbReference type="AlphaFoldDB" id="A4IPU1"/>